<dbReference type="RefSeq" id="WP_145685310.1">
    <property type="nucleotide sequence ID" value="NZ_CP120601.2"/>
</dbReference>
<evidence type="ECO:0000313" key="2">
    <source>
        <dbReference type="Proteomes" id="UP000429980"/>
    </source>
</evidence>
<accession>A0ABY3G0P1</accession>
<name>A0ABY3G0P1_9BACI</name>
<gene>
    <name evidence="1" type="ORF">CHCC15381_2937</name>
</gene>
<sequence length="62" mass="7392">MTDKDYYKKRANYKIEFCKKYGIPLIPLYPDDLTNNYNGLKEKFKTHGINFGNGDEQNEKIR</sequence>
<protein>
    <recommendedName>
        <fullName evidence="3">DUF2726 domain-containing protein</fullName>
    </recommendedName>
</protein>
<proteinExistence type="predicted"/>
<evidence type="ECO:0008006" key="3">
    <source>
        <dbReference type="Google" id="ProtNLM"/>
    </source>
</evidence>
<evidence type="ECO:0000313" key="1">
    <source>
        <dbReference type="EMBL" id="TWL44003.1"/>
    </source>
</evidence>
<comment type="caution">
    <text evidence="1">The sequence shown here is derived from an EMBL/GenBank/DDBJ whole genome shotgun (WGS) entry which is preliminary data.</text>
</comment>
<dbReference type="Proteomes" id="UP000429980">
    <property type="component" value="Unassembled WGS sequence"/>
</dbReference>
<keyword evidence="2" id="KW-1185">Reference proteome</keyword>
<dbReference type="EMBL" id="NILF01000010">
    <property type="protein sequence ID" value="TWL44003.1"/>
    <property type="molecule type" value="Genomic_DNA"/>
</dbReference>
<organism evidence="1 2">
    <name type="scientific">Bacillus paralicheniformis</name>
    <dbReference type="NCBI Taxonomy" id="1648923"/>
    <lineage>
        <taxon>Bacteria</taxon>
        <taxon>Bacillati</taxon>
        <taxon>Bacillota</taxon>
        <taxon>Bacilli</taxon>
        <taxon>Bacillales</taxon>
        <taxon>Bacillaceae</taxon>
        <taxon>Bacillus</taxon>
    </lineage>
</organism>
<reference evidence="1 2" key="1">
    <citation type="submission" date="2019-06" db="EMBL/GenBank/DDBJ databases">
        <title>Genome sequence analysis of &gt;100 Bacillus licheniformis strains suggests intrinsic resistance to this species.</title>
        <authorList>
            <person name="Wels M."/>
            <person name="Siezen R.J."/>
            <person name="Johansen E."/>
            <person name="Stuer-Lauridsen B."/>
            <person name="Bjerre K."/>
            <person name="Nielsen B.K.K."/>
        </authorList>
    </citation>
    <scope>NUCLEOTIDE SEQUENCE [LARGE SCALE GENOMIC DNA]</scope>
    <source>
        <strain evidence="1 2">BAC-15381</strain>
    </source>
</reference>